<dbReference type="Pfam" id="PF14228">
    <property type="entry name" value="MOR2-PAG1_mid"/>
    <property type="match status" value="2"/>
</dbReference>
<dbReference type="eggNOG" id="KOG1825">
    <property type="taxonomic scope" value="Eukaryota"/>
</dbReference>
<dbReference type="InterPro" id="IPR039867">
    <property type="entry name" value="Furry/Tao3/Mor2"/>
</dbReference>
<dbReference type="InterPro" id="IPR025481">
    <property type="entry name" value="Cell_Morphogen_C"/>
</dbReference>
<dbReference type="GO" id="GO:0005933">
    <property type="term" value="C:cellular bud"/>
    <property type="evidence" value="ECO:0007669"/>
    <property type="project" value="EnsemblFungi"/>
</dbReference>
<dbReference type="STRING" id="1069680.M7PEU1"/>
<accession>M7PEU1</accession>
<dbReference type="GO" id="GO:0000131">
    <property type="term" value="C:incipient cellular bud site"/>
    <property type="evidence" value="ECO:0007669"/>
    <property type="project" value="EnsemblFungi"/>
</dbReference>
<dbReference type="InterPro" id="IPR029473">
    <property type="entry name" value="MOR2-PAG1_mid"/>
</dbReference>
<dbReference type="GO" id="GO:0005938">
    <property type="term" value="C:cell cortex"/>
    <property type="evidence" value="ECO:0007669"/>
    <property type="project" value="TreeGrafter"/>
</dbReference>
<dbReference type="Proteomes" id="UP000011958">
    <property type="component" value="Unassembled WGS sequence"/>
</dbReference>
<dbReference type="RefSeq" id="XP_007874790.1">
    <property type="nucleotide sequence ID" value="XM_007876599.1"/>
</dbReference>
<organism evidence="4 5">
    <name type="scientific">Pneumocystis murina (strain B123)</name>
    <name type="common">Mouse pneumocystis pneumonia agent</name>
    <name type="synonym">Pneumocystis carinii f. sp. muris</name>
    <dbReference type="NCBI Taxonomy" id="1069680"/>
    <lineage>
        <taxon>Eukaryota</taxon>
        <taxon>Fungi</taxon>
        <taxon>Dikarya</taxon>
        <taxon>Ascomycota</taxon>
        <taxon>Taphrinomycotina</taxon>
        <taxon>Pneumocystomycetes</taxon>
        <taxon>Pneumocystaceae</taxon>
        <taxon>Pneumocystis</taxon>
    </lineage>
</organism>
<name>M7PEU1_PNEMU</name>
<dbReference type="PANTHER" id="PTHR12295">
    <property type="entry name" value="FURRY-RELATED"/>
    <property type="match status" value="1"/>
</dbReference>
<sequence>MASNAFLFSEHHSPINKGSLEVLSKNSISYVPNSHILLSSGIQCGLNDTSCMEKSLVQNLSKEPLLYSQVSASDQEAFSPSNHTVLSSHNNVFSSRFSCHIPYNSSKHEFKTPNEYVFYILFAQFVCVSEKKINTILEYPLDWEPNIAKIVGEGVDPIFDKILKSLGYIARHKPKPIIDSFMYWRKSKLEASIASILNKEYLFSEGKIKDGSQIQNSNSSTIQFNRRVSVIKDRRSLVSIYILCRALIEIIKQVSADTLGDELGNKLEEIVFNQLRSTNPRVLSNSIIRLANWNLFAELLGWMSKIRFSSVSDRFIADLEKFKGNITKEKELKVEMVIHGMKYLKIKLCPEDALEESSDFIASLARFFQETSCYRIKYAYATLFHRSMLSMVDSATAELNFPSWAGTVEMLYPKVIKMSMKVRLWNMAFSLATTLLCVSPKDMFLANWLNLIGSNILKLKDKTTRIFLVTCIARMTWVYMFRYSESLNTTTKKLDNLILMLFPPGKRYLGFSESCILALVAFIRFIGLKHPDYCFKNIIFPLMSADTSKFSQDFLVVDDLSPERMIIAMKAVLAIVYDLSCFGNRPSFPVIIEEIPAYSDDQLNLLYDVINKSIIKDYYELFSKMVFKIAYVCDQSYGYKIEEIDLSLLKVSSLSNESYLSGDLKDNRIYHELLIVSFEALSKCLFKEVSLVKVVDMICKNLLHFDLGVSKAASNALELIAKQNKAQIVLSAVSKLVIKYDELFLKEYNVSATANQNIFSCTESILRLFVNLLKIWIKQIEDKVNEKKKLSNCLNQITSDVDSEGRVEMTSILILVEEIESNGLFFLFSQSRIIRCYAFEMLHLVVKIDEVIGKCGKNSVENLSLSQSIRHEDFTYSRIINIFYHDGLRLLSFPVDSLSVVEYNRLQKVHDGKRNDILIKISESESTIDTAIWFRVFPKFVKLCFEKFPINVIFCRNIACLRLMRMQKFIMKTIEISRKNNSLDILSKYSNRHSNFSDIVLEQWKLYLIVACSTLTSTDDEALKYIQKYEQKKNVMSIFFEKTISAHSVFQEILLLLETNCIAIKDSIVSALEFINVNVYRVLLEDLQLVLKKSTENSHLFHFRISEKFPQTTLYDLLTEVTHILQLTSHFLMEDSIIQDEWILNTLVSYIKDVRIFIGELNLQREWEYLKLKRYFCGLLENVYGGICRTSDPLRWMSFDDRISYFCMIEEWCGYGSCETLAQKHEEYIKQLVLDQYKDVRDFNPIIASLEIEKKNLQMAALNCMTSLCSGRIIPVIEDNTNKKDVVSFDIDSFFRWTDALFLSQNERVSDLGCKALFNLLRYNLDYPVLLEKSMQKCYGSHMESKSTQCYFSVLVDVLINATMFPYSIHQVLVLCFFRIGDKNLNVRINALRLLKYSEELVFGKSLVSGFEAAIFNNTVSIYRRGQYLLLSRYSKEYSDLAFIVFSECLKCFYLVSEKLQKDIIIILLPWVQVIELQFDTCNEDLGLSSYMVLVNLLEISVKYGDRFQNEIEELWTALVSGPYVGNIKIILDFFVSKCIERKDPAFVIFAKHVIIYLNRSPLGFKIMDTLFNCLQNPRSMVPQLRELTHYSNTNATYSYMAILDDFFPLPKKPIIFSHGQIALIFVVDLITETDFSIAAILPLALHLAFIHLDHYIDLVKDQAKEMLITLLNCINFYSLKESELLKIKVNFVSILRFKDSELFWTYDDLNHSKKNPKIPEQMKKMVDDVLKICSVEYNDLRQIWGKVAITWATLCPVRHLACRSFEIFRCLLLPLDQNILANMLARLSNTICDNSLDIQGFAMEILVTLKVLTEKLNESEFKNYPQLFWGVVASLNTIHEQEFVQCILILEEIMKKIDLGFPSNVNFLLSVFPLKWSGDFDGLQSLILKGLRSSTSYDITLRVLDFIVGLPNNDIIGNNERLLFAVLANLPRFLDALENSTLSENVINCAKNLEAMASSQGLLELEKIISSFSKSRIRVKEDFIKQIIFIIHDIYFPEWETSALLFMLRMLSNKRKWIKIKIMEILKVMLLYIDTSKPKFSGFGADLIFPLLRLLKTEYVQLAIEVLEKINIISGGSIDKHVLRMILSNKTILKEFGKIEELFGIPDENGWAVPMASFTATITRSNVHSVFCTCTVASSNTSLITSDIQFHVDDYHGTDNHSGTAFSKNSDDCEGDSLDDMVSTLHSLDVFFTEDALNTSCDYESFIVDTGFDSMEKSQNVYENRVDSILVNFNEKKLKETLNSSLVGLFDSTKINDNILNKNMDIVTNSQSKPSITTGCLFSETDRSYSFSEHCIMKNDDKWY</sequence>
<dbReference type="Pfam" id="PF14225">
    <property type="entry name" value="MOR2-PAG1_C"/>
    <property type="match status" value="1"/>
</dbReference>
<dbReference type="PANTHER" id="PTHR12295:SF30">
    <property type="entry name" value="PROTEIN FURRY"/>
    <property type="match status" value="1"/>
</dbReference>
<dbReference type="EMBL" id="AFWA02000007">
    <property type="protein sequence ID" value="EMR08984.1"/>
    <property type="molecule type" value="Genomic_DNA"/>
</dbReference>
<evidence type="ECO:0000313" key="5">
    <source>
        <dbReference type="Proteomes" id="UP000011958"/>
    </source>
</evidence>
<dbReference type="HOGENOM" id="CLU_000325_1_0_1"/>
<feature type="domain" description="Cell morphogenesis protein N-terminal" evidence="1">
    <location>
        <begin position="233"/>
        <end position="777"/>
    </location>
</feature>
<feature type="domain" description="Cell morphogenesis protein C-terminal" evidence="2">
    <location>
        <begin position="1826"/>
        <end position="2076"/>
    </location>
</feature>
<dbReference type="GO" id="GO:0000902">
    <property type="term" value="P:cell morphogenesis"/>
    <property type="evidence" value="ECO:0007669"/>
    <property type="project" value="EnsemblFungi"/>
</dbReference>
<proteinExistence type="predicted"/>
<gene>
    <name evidence="4" type="ORF">PNEG_02759</name>
</gene>
<evidence type="ECO:0008006" key="6">
    <source>
        <dbReference type="Google" id="ProtNLM"/>
    </source>
</evidence>
<dbReference type="InterPro" id="IPR025614">
    <property type="entry name" value="Cell_morpho_N"/>
</dbReference>
<evidence type="ECO:0000259" key="1">
    <source>
        <dbReference type="Pfam" id="PF14222"/>
    </source>
</evidence>
<dbReference type="GO" id="GO:0043332">
    <property type="term" value="C:mating projection tip"/>
    <property type="evidence" value="ECO:0007669"/>
    <property type="project" value="EnsemblFungi"/>
</dbReference>
<dbReference type="OMA" id="MRADTMK"/>
<dbReference type="Pfam" id="PF14222">
    <property type="entry name" value="MOR2-PAG1_N"/>
    <property type="match status" value="1"/>
</dbReference>
<dbReference type="GO" id="GO:0007118">
    <property type="term" value="P:budding cell apical bud growth"/>
    <property type="evidence" value="ECO:0007669"/>
    <property type="project" value="EnsemblFungi"/>
</dbReference>
<keyword evidence="5" id="KW-1185">Reference proteome</keyword>
<protein>
    <recommendedName>
        <fullName evidence="6">Cell morphogenesis protein N-terminal domain-containing protein</fullName>
    </recommendedName>
</protein>
<dbReference type="GeneID" id="19896450"/>
<reference evidence="5" key="1">
    <citation type="journal article" date="2016" name="Nat. Commun.">
        <title>Genome analysis of three Pneumocystis species reveals adaptation mechanisms to life exclusively in mammalian hosts.</title>
        <authorList>
            <person name="Ma L."/>
            <person name="Chen Z."/>
            <person name="Huang D.W."/>
            <person name="Kutty G."/>
            <person name="Ishihara M."/>
            <person name="Wang H."/>
            <person name="Abouelleil A."/>
            <person name="Bishop L."/>
            <person name="Davey E."/>
            <person name="Deng R."/>
            <person name="Deng X."/>
            <person name="Fan L."/>
            <person name="Fantoni G."/>
            <person name="Fitzgerald M."/>
            <person name="Gogineni E."/>
            <person name="Goldberg J.M."/>
            <person name="Handley G."/>
            <person name="Hu X."/>
            <person name="Huber C."/>
            <person name="Jiao X."/>
            <person name="Jones K."/>
            <person name="Levin J.Z."/>
            <person name="Liu Y."/>
            <person name="Macdonald P."/>
            <person name="Melnikov A."/>
            <person name="Raley C."/>
            <person name="Sassi M."/>
            <person name="Sherman B.T."/>
            <person name="Song X."/>
            <person name="Sykes S."/>
            <person name="Tran B."/>
            <person name="Walsh L."/>
            <person name="Xia Y."/>
            <person name="Yang J."/>
            <person name="Young S."/>
            <person name="Zeng Q."/>
            <person name="Zheng X."/>
            <person name="Stephens R."/>
            <person name="Nusbaum C."/>
            <person name="Birren B.W."/>
            <person name="Azadi P."/>
            <person name="Lempicki R.A."/>
            <person name="Cuomo C.A."/>
            <person name="Kovacs J.A."/>
        </authorList>
    </citation>
    <scope>NUCLEOTIDE SEQUENCE [LARGE SCALE GENOMIC DNA]</scope>
    <source>
        <strain evidence="5">B123</strain>
    </source>
</reference>
<comment type="caution">
    <text evidence="4">The sequence shown here is derived from an EMBL/GenBank/DDBJ whole genome shotgun (WGS) entry which is preliminary data.</text>
</comment>
<evidence type="ECO:0000259" key="2">
    <source>
        <dbReference type="Pfam" id="PF14225"/>
    </source>
</evidence>
<dbReference type="VEuPathDB" id="FungiDB:PNEG_02759"/>
<evidence type="ECO:0000313" key="4">
    <source>
        <dbReference type="EMBL" id="EMR08984.1"/>
    </source>
</evidence>
<feature type="domain" description="Cell morphogenesis central region" evidence="3">
    <location>
        <begin position="1312"/>
        <end position="1544"/>
    </location>
</feature>
<evidence type="ECO:0000259" key="3">
    <source>
        <dbReference type="Pfam" id="PF14228"/>
    </source>
</evidence>
<feature type="domain" description="Cell morphogenesis central region" evidence="3">
    <location>
        <begin position="1617"/>
        <end position="1776"/>
    </location>
</feature>
<dbReference type="OrthoDB" id="6287725at2759"/>